<dbReference type="Pfam" id="PF06985">
    <property type="entry name" value="HET"/>
    <property type="match status" value="1"/>
</dbReference>
<evidence type="ECO:0000313" key="2">
    <source>
        <dbReference type="EMBL" id="KAL0952521.1"/>
    </source>
</evidence>
<sequence>MRSLLNESLEQSSLLYQGIDGIRDRVMRSSHYAILLHRWEGKEILFDDLVKGQGVPRSLPGYAKFAGFCANAQKYGCNYGWIDTTCIDKSSSTELDESIRSMFTWYQNAEVCIVHLSGISRRGKMAEEEQWFTRGWTLQELLAPRKLKFYDNAWNEVFEDRYDIDCTPSSHLAGQPLMYPATASSALGQIAQISGIDKHTLLSYRPSAQKARTVFYWLSRRRTTRPEDMAYCLIGLLDVQLAIAYGEGLERAFFRLQVECAMQMRDRDLFMWTGSSSKWNSMFAKLPSAFSTKPESSVTATYLNSQVQIDTIPFDPTVNLTNHGLRIAVILYELNDLRDIRRVDDRISMLFYLSLPRGHCTGTLTLKWAIDPMLVGGMVHGWQLAVLGGKDHPLDKPCFFDGHPSVPSVGSYPAYILLQVEDPRVYRYSRIATAEFGDLDISYDSLGLNAKPPQIVYIE</sequence>
<comment type="caution">
    <text evidence="2">The sequence shown here is derived from an EMBL/GenBank/DDBJ whole genome shotgun (WGS) entry which is preliminary data.</text>
</comment>
<gene>
    <name evidence="2" type="ORF">HGRIS_006782</name>
</gene>
<dbReference type="InterPro" id="IPR010730">
    <property type="entry name" value="HET"/>
</dbReference>
<proteinExistence type="predicted"/>
<dbReference type="PANTHER" id="PTHR10622">
    <property type="entry name" value="HET DOMAIN-CONTAINING PROTEIN"/>
    <property type="match status" value="1"/>
</dbReference>
<accession>A0ABR3JAF4</accession>
<name>A0ABR3JAF4_9AGAR</name>
<dbReference type="EMBL" id="JASNQZ010000010">
    <property type="protein sequence ID" value="KAL0952521.1"/>
    <property type="molecule type" value="Genomic_DNA"/>
</dbReference>
<organism evidence="2 3">
    <name type="scientific">Hohenbuehelia grisea</name>
    <dbReference type="NCBI Taxonomy" id="104357"/>
    <lineage>
        <taxon>Eukaryota</taxon>
        <taxon>Fungi</taxon>
        <taxon>Dikarya</taxon>
        <taxon>Basidiomycota</taxon>
        <taxon>Agaricomycotina</taxon>
        <taxon>Agaricomycetes</taxon>
        <taxon>Agaricomycetidae</taxon>
        <taxon>Agaricales</taxon>
        <taxon>Pleurotineae</taxon>
        <taxon>Pleurotaceae</taxon>
        <taxon>Hohenbuehelia</taxon>
    </lineage>
</organism>
<dbReference type="Proteomes" id="UP001556367">
    <property type="component" value="Unassembled WGS sequence"/>
</dbReference>
<dbReference type="PANTHER" id="PTHR10622:SF10">
    <property type="entry name" value="HET DOMAIN-CONTAINING PROTEIN"/>
    <property type="match status" value="1"/>
</dbReference>
<keyword evidence="3" id="KW-1185">Reference proteome</keyword>
<protein>
    <recommendedName>
        <fullName evidence="1">Heterokaryon incompatibility domain-containing protein</fullName>
    </recommendedName>
</protein>
<evidence type="ECO:0000259" key="1">
    <source>
        <dbReference type="Pfam" id="PF06985"/>
    </source>
</evidence>
<evidence type="ECO:0000313" key="3">
    <source>
        <dbReference type="Proteomes" id="UP001556367"/>
    </source>
</evidence>
<feature type="domain" description="Heterokaryon incompatibility" evidence="1">
    <location>
        <begin position="69"/>
        <end position="120"/>
    </location>
</feature>
<reference evidence="3" key="1">
    <citation type="submission" date="2024-06" db="EMBL/GenBank/DDBJ databases">
        <title>Multi-omics analyses provide insights into the biosynthesis of the anticancer antibiotic pleurotin in Hohenbuehelia grisea.</title>
        <authorList>
            <person name="Weaver J.A."/>
            <person name="Alberti F."/>
        </authorList>
    </citation>
    <scope>NUCLEOTIDE SEQUENCE [LARGE SCALE GENOMIC DNA]</scope>
    <source>
        <strain evidence="3">T-177</strain>
    </source>
</reference>